<dbReference type="InterPro" id="IPR035908">
    <property type="entry name" value="F0_ATP_A_sf"/>
</dbReference>
<dbReference type="GO" id="GO:0045259">
    <property type="term" value="C:proton-transporting ATP synthase complex"/>
    <property type="evidence" value="ECO:0007669"/>
    <property type="project" value="UniProtKB-KW"/>
</dbReference>
<evidence type="ECO:0000256" key="6">
    <source>
        <dbReference type="ARBA" id="ARBA00022781"/>
    </source>
</evidence>
<dbReference type="GO" id="GO:0005743">
    <property type="term" value="C:mitochondrial inner membrane"/>
    <property type="evidence" value="ECO:0007669"/>
    <property type="project" value="UniProtKB-SubCell"/>
</dbReference>
<evidence type="ECO:0000256" key="3">
    <source>
        <dbReference type="ARBA" id="ARBA00022448"/>
    </source>
</evidence>
<dbReference type="InterPro" id="IPR045083">
    <property type="entry name" value="ATP_synth_F0_asu_bact/mt"/>
</dbReference>
<evidence type="ECO:0000256" key="10">
    <source>
        <dbReference type="ARBA" id="ARBA00023310"/>
    </source>
</evidence>
<protein>
    <recommendedName>
        <fullName evidence="11">ATP synthase subunit a</fullName>
    </recommendedName>
</protein>
<keyword evidence="3" id="KW-0813">Transport</keyword>
<dbReference type="PRINTS" id="PR00123">
    <property type="entry name" value="ATPASEA"/>
</dbReference>
<keyword evidence="9 12" id="KW-0472">Membrane</keyword>
<dbReference type="CTD" id="4508"/>
<comment type="similarity">
    <text evidence="2">Belongs to the ATPase A chain family.</text>
</comment>
<feature type="transmembrane region" description="Helical" evidence="12">
    <location>
        <begin position="194"/>
        <end position="215"/>
    </location>
</feature>
<evidence type="ECO:0000256" key="2">
    <source>
        <dbReference type="ARBA" id="ARBA00006810"/>
    </source>
</evidence>
<keyword evidence="4" id="KW-0138">CF(0)</keyword>
<comment type="subcellular location">
    <subcellularLocation>
        <location evidence="1">Membrane</location>
        <topology evidence="1">Multi-pass membrane protein</topology>
    </subcellularLocation>
    <subcellularLocation>
        <location evidence="11">Mitochondrion inner membrane</location>
        <topology evidence="11">Multi-pass membrane protein</topology>
    </subcellularLocation>
</comment>
<dbReference type="GO" id="GO:0046933">
    <property type="term" value="F:proton-transporting ATP synthase activity, rotational mechanism"/>
    <property type="evidence" value="ECO:0007669"/>
    <property type="project" value="TreeGrafter"/>
</dbReference>
<feature type="transmembrane region" description="Helical" evidence="12">
    <location>
        <begin position="20"/>
        <end position="40"/>
    </location>
</feature>
<name>B3DFC2_ASCFR</name>
<dbReference type="InterPro" id="IPR000568">
    <property type="entry name" value="ATP_synth_F0_asu"/>
</dbReference>
<evidence type="ECO:0000256" key="4">
    <source>
        <dbReference type="ARBA" id="ARBA00022547"/>
    </source>
</evidence>
<keyword evidence="13" id="KW-0496">Mitochondrion</keyword>
<evidence type="ECO:0000256" key="8">
    <source>
        <dbReference type="ARBA" id="ARBA00023065"/>
    </source>
</evidence>
<gene>
    <name evidence="13" type="primary">atp6</name>
</gene>
<dbReference type="Pfam" id="PF00119">
    <property type="entry name" value="ATP-synt_A"/>
    <property type="match status" value="1"/>
</dbReference>
<dbReference type="NCBIfam" id="TIGR01131">
    <property type="entry name" value="ATP_synt_6_or_A"/>
    <property type="match status" value="1"/>
</dbReference>
<feature type="transmembrane region" description="Helical" evidence="12">
    <location>
        <begin position="60"/>
        <end position="87"/>
    </location>
</feature>
<dbReference type="PROSITE" id="PS00449">
    <property type="entry name" value="ATPASE_A"/>
    <property type="match status" value="1"/>
</dbReference>
<evidence type="ECO:0000256" key="5">
    <source>
        <dbReference type="ARBA" id="ARBA00022692"/>
    </source>
</evidence>
<reference evidence="13" key="2">
    <citation type="journal article" date="2004" name="Mol. Biol. Evol.">
        <title>Molecular phylogeny of euthyneura (mollusca: gastropoda).</title>
        <authorList>
            <person name="Grande C."/>
            <person name="Templado J."/>
            <person name="Cervera J.L."/>
            <person name="Zardoya R."/>
        </authorList>
    </citation>
    <scope>NUCLEOTIDE SEQUENCE</scope>
</reference>
<evidence type="ECO:0000256" key="11">
    <source>
        <dbReference type="RuleBase" id="RU004450"/>
    </source>
</evidence>
<keyword evidence="6" id="KW-0375">Hydrogen ion transport</keyword>
<geneLocation type="mitochondrion" evidence="13"/>
<evidence type="ECO:0000313" key="13">
    <source>
        <dbReference type="EMBL" id="ACE62809.1"/>
    </source>
</evidence>
<reference evidence="13" key="4">
    <citation type="journal article" date="2008" name="BMC Evol. Biol.">
        <title>Evolution of gastropod mitochondrial genome arrangements.</title>
        <authorList>
            <person name="Grande C."/>
            <person name="Templado J."/>
            <person name="Zardoya R."/>
        </authorList>
    </citation>
    <scope>NUCLEOTIDE SEQUENCE</scope>
</reference>
<organism evidence="13">
    <name type="scientific">Ascobulla fragilis</name>
    <name type="common">Sea snail</name>
    <name type="synonym">Cylindrobulla fragilis</name>
    <dbReference type="NCBI Taxonomy" id="195875"/>
    <lineage>
        <taxon>Eukaryota</taxon>
        <taxon>Metazoa</taxon>
        <taxon>Spiralia</taxon>
        <taxon>Lophotrochozoa</taxon>
        <taxon>Mollusca</taxon>
        <taxon>Gastropoda</taxon>
        <taxon>Heterobranchia</taxon>
        <taxon>Euthyneura</taxon>
        <taxon>Panpulmonata</taxon>
        <taxon>Sacoglossa</taxon>
        <taxon>Oxynooidea</taxon>
        <taxon>Volvatellidae</taxon>
        <taxon>Ascobulla</taxon>
    </lineage>
</organism>
<reference evidence="13" key="1">
    <citation type="journal article" date="2002" name="Mol. Biol. Evol.">
        <title>The complete mitochondrial genome of the nudibranch Roboastra europaea (Mollusca: Gastropoda) supports the monophyly of opisthobranchs.</title>
        <authorList>
            <person name="Grande C."/>
            <person name="Templado J."/>
            <person name="Cervera J.L."/>
            <person name="Zardoya R."/>
        </authorList>
    </citation>
    <scope>NUCLEOTIDE SEQUENCE</scope>
</reference>
<dbReference type="EMBL" id="AY345022">
    <property type="protein sequence ID" value="ACE62809.1"/>
    <property type="molecule type" value="Genomic_DNA"/>
</dbReference>
<keyword evidence="5 12" id="KW-0812">Transmembrane</keyword>
<dbReference type="PANTHER" id="PTHR11410">
    <property type="entry name" value="ATP SYNTHASE SUBUNIT A"/>
    <property type="match status" value="1"/>
</dbReference>
<evidence type="ECO:0000256" key="12">
    <source>
        <dbReference type="SAM" id="Phobius"/>
    </source>
</evidence>
<evidence type="ECO:0000256" key="7">
    <source>
        <dbReference type="ARBA" id="ARBA00022989"/>
    </source>
</evidence>
<keyword evidence="8" id="KW-0406">Ion transport</keyword>
<feature type="transmembrane region" description="Helical" evidence="12">
    <location>
        <begin position="94"/>
        <end position="114"/>
    </location>
</feature>
<keyword evidence="10" id="KW-0066">ATP synthesis</keyword>
<feature type="transmembrane region" description="Helical" evidence="12">
    <location>
        <begin position="165"/>
        <end position="188"/>
    </location>
</feature>
<proteinExistence type="inferred from homology"/>
<dbReference type="Gene3D" id="1.20.120.220">
    <property type="entry name" value="ATP synthase, F0 complex, subunit A"/>
    <property type="match status" value="1"/>
</dbReference>
<keyword evidence="7 12" id="KW-1133">Transmembrane helix</keyword>
<evidence type="ECO:0000256" key="9">
    <source>
        <dbReference type="ARBA" id="ARBA00023136"/>
    </source>
</evidence>
<dbReference type="InterPro" id="IPR023011">
    <property type="entry name" value="ATP_synth_F0_asu_AS"/>
</dbReference>
<feature type="transmembrane region" description="Helical" evidence="12">
    <location>
        <begin position="134"/>
        <end position="158"/>
    </location>
</feature>
<dbReference type="PANTHER" id="PTHR11410:SF0">
    <property type="entry name" value="ATP SYNTHASE SUBUNIT A"/>
    <property type="match status" value="1"/>
</dbReference>
<evidence type="ECO:0000256" key="1">
    <source>
        <dbReference type="ARBA" id="ARBA00004141"/>
    </source>
</evidence>
<dbReference type="AlphaFoldDB" id="B3DFC2"/>
<reference evidence="13" key="3">
    <citation type="journal article" date="2004" name="Mol. Phylogenet. Evol.">
        <title>Phylogenetic relationships among Opisthobranchia (Mollusca: Gastropoda) based on mitochondrial cox 1, trnV, and rrnL genes.</title>
        <authorList>
            <person name="Grande C."/>
            <person name="Templado J."/>
            <person name="Cervera J.L."/>
            <person name="Zardoya R."/>
        </authorList>
    </citation>
    <scope>NUCLEOTIDE SEQUENCE</scope>
</reference>
<sequence length="219" mass="24175">MMMDLFSAMDANQYGVCSVFAWLSPMLVVLTFLGTFTWVMTPPSTSLVAMATYVQTTKKYFLPIGLFLFTIIFFVAVLNLTGLIPLVYGCTSSLWVASSLAITIWLGVLISGWIDNPKESAAHLAPSGAPSGLMPFLILIETVSVLIRPLTLTVRLIANISAGHIVMGLIANCLSSIQFAYMVPFLLINVFYTMFEVFVCFIQAYIFSLLIKLYVDEHP</sequence>
<dbReference type="GeneID" id="7670149"/>
<dbReference type="SUPFAM" id="SSF81336">
    <property type="entry name" value="F1F0 ATP synthase subunit A"/>
    <property type="match status" value="1"/>
</dbReference>
<dbReference type="CDD" id="cd00310">
    <property type="entry name" value="ATP-synt_Fo_a_6"/>
    <property type="match status" value="1"/>
</dbReference>
<accession>B3DFC2</accession>
<dbReference type="RefSeq" id="YP_002791180.1">
    <property type="nucleotide sequence ID" value="NC_012428.1"/>
</dbReference>